<dbReference type="CDD" id="cd13629">
    <property type="entry name" value="PBP2_Dsm1740"/>
    <property type="match status" value="1"/>
</dbReference>
<evidence type="ECO:0000256" key="4">
    <source>
        <dbReference type="RuleBase" id="RU003744"/>
    </source>
</evidence>
<dbReference type="Proteomes" id="UP000241426">
    <property type="component" value="Unassembled WGS sequence"/>
</dbReference>
<dbReference type="InterPro" id="IPR018313">
    <property type="entry name" value="SBP_3_CS"/>
</dbReference>
<comment type="caution">
    <text evidence="5">The sequence shown here is derived from an EMBL/GenBank/DDBJ whole genome shotgun (WGS) entry which is preliminary data.</text>
</comment>
<dbReference type="PANTHER" id="PTHR35936">
    <property type="entry name" value="MEMBRANE-BOUND LYTIC MUREIN TRANSGLYCOSYLASE F"/>
    <property type="match status" value="1"/>
</dbReference>
<dbReference type="SUPFAM" id="SSF53850">
    <property type="entry name" value="Periplasmic binding protein-like II"/>
    <property type="match status" value="1"/>
</dbReference>
<gene>
    <name evidence="5" type="ORF">C9J27_06515</name>
</gene>
<organism evidence="5 6">
    <name type="scientific">Photobacterium kishitanii</name>
    <dbReference type="NCBI Taxonomy" id="318456"/>
    <lineage>
        <taxon>Bacteria</taxon>
        <taxon>Pseudomonadati</taxon>
        <taxon>Pseudomonadota</taxon>
        <taxon>Gammaproteobacteria</taxon>
        <taxon>Vibrionales</taxon>
        <taxon>Vibrionaceae</taxon>
        <taxon>Photobacterium</taxon>
    </lineage>
</organism>
<protein>
    <submittedName>
        <fullName evidence="5">Amino acid ABC transporter substrate-binding protein</fullName>
    </submittedName>
</protein>
<dbReference type="PROSITE" id="PS01039">
    <property type="entry name" value="SBP_BACTERIAL_3"/>
    <property type="match status" value="1"/>
</dbReference>
<dbReference type="PANTHER" id="PTHR35936:SF38">
    <property type="entry name" value="GLUTAMINE-BINDING PERIPLASMIC PROTEIN"/>
    <property type="match status" value="1"/>
</dbReference>
<accession>A0A2T3KK51</accession>
<evidence type="ECO:0000313" key="5">
    <source>
        <dbReference type="EMBL" id="PSU99897.1"/>
    </source>
</evidence>
<dbReference type="Pfam" id="PF00497">
    <property type="entry name" value="SBP_bac_3"/>
    <property type="match status" value="1"/>
</dbReference>
<dbReference type="AlphaFoldDB" id="A0A0B7JI22"/>
<dbReference type="GeneID" id="29945694"/>
<dbReference type="RefSeq" id="WP_036790479.1">
    <property type="nucleotide sequence ID" value="NZ_JAUZMX010000002.1"/>
</dbReference>
<evidence type="ECO:0000256" key="1">
    <source>
        <dbReference type="ARBA" id="ARBA00004196"/>
    </source>
</evidence>
<comment type="similarity">
    <text evidence="2 4">Belongs to the bacterial solute-binding protein 3 family.</text>
</comment>
<keyword evidence="3" id="KW-0732">Signal</keyword>
<accession>A0A0B7JI22</accession>
<dbReference type="InterPro" id="IPR001638">
    <property type="entry name" value="Solute-binding_3/MltF_N"/>
</dbReference>
<dbReference type="EMBL" id="PYNF01000004">
    <property type="protein sequence ID" value="PSU99897.1"/>
    <property type="molecule type" value="Genomic_DNA"/>
</dbReference>
<dbReference type="eggNOG" id="COG0834">
    <property type="taxonomic scope" value="Bacteria"/>
</dbReference>
<sequence length="271" mass="30458">MKRFIAVLLTVFTCLLGANNAFAADDNNALQQIKESGTLRVGLSTFVPWAMRDKQGDLIGFEVDVAKRLAADAGLKIEFVPTAWDGIIPALLAGKFDVIIGGLTITPERNMSVLFTHPYSYSAVQMVANKKLASKMTTIADYNKRSVTIAVRSGAYPVQTARKLFPKAKLRQFDDETQAFQEVLNGNAQAALASTPTPEQMVLKNPDSLFMPFKKPLTRYATGFAIRQGDFNLLNFLNNWIQVRTEDGWLNERYQYWFKTMNWQNQVNETK</sequence>
<evidence type="ECO:0000313" key="6">
    <source>
        <dbReference type="Proteomes" id="UP000241426"/>
    </source>
</evidence>
<reference evidence="5 6" key="1">
    <citation type="submission" date="2018-01" db="EMBL/GenBank/DDBJ databases">
        <title>Whole genome sequencing of Histamine producing bacteria.</title>
        <authorList>
            <person name="Butler K."/>
        </authorList>
    </citation>
    <scope>NUCLEOTIDE SEQUENCE [LARGE SCALE GENOMIC DNA]</scope>
    <source>
        <strain evidence="5 6">FS-7.2</strain>
    </source>
</reference>
<evidence type="ECO:0000256" key="3">
    <source>
        <dbReference type="ARBA" id="ARBA00022729"/>
    </source>
</evidence>
<name>A0A0B7JI22_9GAMM</name>
<comment type="subcellular location">
    <subcellularLocation>
        <location evidence="1">Cell envelope</location>
    </subcellularLocation>
</comment>
<dbReference type="SMART" id="SM00062">
    <property type="entry name" value="PBPb"/>
    <property type="match status" value="1"/>
</dbReference>
<evidence type="ECO:0000256" key="2">
    <source>
        <dbReference type="ARBA" id="ARBA00010333"/>
    </source>
</evidence>
<proteinExistence type="inferred from homology"/>
<dbReference type="GO" id="GO:0030313">
    <property type="term" value="C:cell envelope"/>
    <property type="evidence" value="ECO:0007669"/>
    <property type="project" value="UniProtKB-SubCell"/>
</dbReference>
<dbReference type="Gene3D" id="3.40.190.10">
    <property type="entry name" value="Periplasmic binding protein-like II"/>
    <property type="match status" value="2"/>
</dbReference>